<keyword evidence="1 3" id="KW-0418">Kinase</keyword>
<dbReference type="InterPro" id="IPR011009">
    <property type="entry name" value="Kinase-like_dom_sf"/>
</dbReference>
<dbReference type="OrthoDB" id="5291879at2"/>
<organism evidence="3 4">
    <name type="scientific">Corynebacterium falsenii</name>
    <dbReference type="NCBI Taxonomy" id="108486"/>
    <lineage>
        <taxon>Bacteria</taxon>
        <taxon>Bacillati</taxon>
        <taxon>Actinomycetota</taxon>
        <taxon>Actinomycetes</taxon>
        <taxon>Mycobacteriales</taxon>
        <taxon>Corynebacteriaceae</taxon>
        <taxon>Corynebacterium</taxon>
    </lineage>
</organism>
<dbReference type="AlphaFoldDB" id="A0A418Q7I2"/>
<dbReference type="PANTHER" id="PTHR12149:SF8">
    <property type="entry name" value="PROTEIN-RIBULOSAMINE 3-KINASE"/>
    <property type="match status" value="1"/>
</dbReference>
<dbReference type="SUPFAM" id="SSF56112">
    <property type="entry name" value="Protein kinase-like (PK-like)"/>
    <property type="match status" value="1"/>
</dbReference>
<gene>
    <name evidence="3" type="ORF">D3M95_04980</name>
</gene>
<comment type="similarity">
    <text evidence="1">Belongs to the fructosamine kinase family.</text>
</comment>
<accession>A0A418Q7I2</accession>
<name>A0A418Q7I2_9CORY</name>
<dbReference type="STRING" id="1451189.CFAL_04135"/>
<dbReference type="InterPro" id="IPR016477">
    <property type="entry name" value="Fructo-/Ketosamine-3-kinase"/>
</dbReference>
<evidence type="ECO:0000313" key="3">
    <source>
        <dbReference type="EMBL" id="RIX35219.1"/>
    </source>
</evidence>
<evidence type="ECO:0000256" key="2">
    <source>
        <dbReference type="SAM" id="MobiDB-lite"/>
    </source>
</evidence>
<sequence>MSHRSSHNSSNHSAQGSYWKNNPGATGQWEVAGLRWLGEAMEAGGARVVRVLEVTGDGFAIESVQPSTPTREAAERFGRALAATHAYGANSFGASPLDDLSNLGGLDDLSGRGGHGFQGPNDQLLDFPLRPFDSWGEFFATVCLEPLVDRVRPRMSSGDNAKIDALLERLAAGDFDDGTAPARIHGDLWSGNVLWGSISAEGASENSSGSPDRHADVEGILIDPVAHGGHPETDLAALDMFGAPHLGTILGAYEDTGQLQPGWRDRVPLHQQYILWLHAALFGGGYLDQTLAAVDRALRL</sequence>
<dbReference type="EMBL" id="QXJK01000004">
    <property type="protein sequence ID" value="RIX35219.1"/>
    <property type="molecule type" value="Genomic_DNA"/>
</dbReference>
<dbReference type="Pfam" id="PF03881">
    <property type="entry name" value="Fructosamin_kin"/>
    <property type="match status" value="1"/>
</dbReference>
<dbReference type="PIRSF" id="PIRSF006221">
    <property type="entry name" value="Ketosamine-3-kinase"/>
    <property type="match status" value="1"/>
</dbReference>
<feature type="region of interest" description="Disordered" evidence="2">
    <location>
        <begin position="1"/>
        <end position="22"/>
    </location>
</feature>
<comment type="caution">
    <text evidence="3">The sequence shown here is derived from an EMBL/GenBank/DDBJ whole genome shotgun (WGS) entry which is preliminary data.</text>
</comment>
<dbReference type="PANTHER" id="PTHR12149">
    <property type="entry name" value="FRUCTOSAMINE 3 KINASE-RELATED PROTEIN"/>
    <property type="match status" value="1"/>
</dbReference>
<evidence type="ECO:0000313" key="4">
    <source>
        <dbReference type="Proteomes" id="UP000285278"/>
    </source>
</evidence>
<keyword evidence="4" id="KW-1185">Reference proteome</keyword>
<dbReference type="Gene3D" id="1.20.1270.240">
    <property type="match status" value="1"/>
</dbReference>
<keyword evidence="1" id="KW-0808">Transferase</keyword>
<dbReference type="Proteomes" id="UP000285278">
    <property type="component" value="Unassembled WGS sequence"/>
</dbReference>
<dbReference type="Gene3D" id="1.10.510.10">
    <property type="entry name" value="Transferase(Phosphotransferase) domain 1"/>
    <property type="match status" value="1"/>
</dbReference>
<reference evidence="3 4" key="1">
    <citation type="submission" date="2018-09" db="EMBL/GenBank/DDBJ databases">
        <title>Optimization and identification of Corynebacterium falsenii FN1-14 from fish paste.</title>
        <authorList>
            <person name="Daroonpunt R."/>
            <person name="Tanasupawat S."/>
        </authorList>
    </citation>
    <scope>NUCLEOTIDE SEQUENCE [LARGE SCALE GENOMIC DNA]</scope>
    <source>
        <strain evidence="3 4">FN1-14</strain>
    </source>
</reference>
<dbReference type="GO" id="GO:0016301">
    <property type="term" value="F:kinase activity"/>
    <property type="evidence" value="ECO:0007669"/>
    <property type="project" value="UniProtKB-UniRule"/>
</dbReference>
<dbReference type="RefSeq" id="WP_119664597.1">
    <property type="nucleotide sequence ID" value="NZ_JAQPSN010000003.1"/>
</dbReference>
<protein>
    <submittedName>
        <fullName evidence="3">Fructosamine kinase</fullName>
    </submittedName>
</protein>
<evidence type="ECO:0000256" key="1">
    <source>
        <dbReference type="PIRNR" id="PIRNR006221"/>
    </source>
</evidence>
<proteinExistence type="inferred from homology"/>